<evidence type="ECO:0000313" key="2">
    <source>
        <dbReference type="Proteomes" id="UP001215280"/>
    </source>
</evidence>
<sequence>MFNDPTMLPGPPECSIEAERKDFYGLKSREEPNGMVVEERVQLPIRLNPGPQVRTRPLLISESHISHTHTAFTCAHCPERKTELTVVMDEARVESVSLDVLHALDVESYRASSLRRMCNLMAQARRKQPSEGKFVRTRRNASRACKFVPRRPLFGSLRGVVPAAIGSTPGLDTNISCFDGRQMDGSFFFWENTGQELYLHRDNALDHCYVLGYNWITSGTSKPRRGY</sequence>
<dbReference type="EMBL" id="JARJLG010000145">
    <property type="protein sequence ID" value="KAJ7737151.1"/>
    <property type="molecule type" value="Genomic_DNA"/>
</dbReference>
<evidence type="ECO:0000313" key="1">
    <source>
        <dbReference type="EMBL" id="KAJ7737151.1"/>
    </source>
</evidence>
<proteinExistence type="predicted"/>
<dbReference type="Proteomes" id="UP001215280">
    <property type="component" value="Unassembled WGS sequence"/>
</dbReference>
<dbReference type="AlphaFoldDB" id="A0AAD7I9R8"/>
<protein>
    <submittedName>
        <fullName evidence="1">Uncharacterized protein</fullName>
    </submittedName>
</protein>
<comment type="caution">
    <text evidence="1">The sequence shown here is derived from an EMBL/GenBank/DDBJ whole genome shotgun (WGS) entry which is preliminary data.</text>
</comment>
<reference evidence="1" key="1">
    <citation type="submission" date="2023-03" db="EMBL/GenBank/DDBJ databases">
        <title>Massive genome expansion in bonnet fungi (Mycena s.s.) driven by repeated elements and novel gene families across ecological guilds.</title>
        <authorList>
            <consortium name="Lawrence Berkeley National Laboratory"/>
            <person name="Harder C.B."/>
            <person name="Miyauchi S."/>
            <person name="Viragh M."/>
            <person name="Kuo A."/>
            <person name="Thoen E."/>
            <person name="Andreopoulos B."/>
            <person name="Lu D."/>
            <person name="Skrede I."/>
            <person name="Drula E."/>
            <person name="Henrissat B."/>
            <person name="Morin E."/>
            <person name="Kohler A."/>
            <person name="Barry K."/>
            <person name="LaButti K."/>
            <person name="Morin E."/>
            <person name="Salamov A."/>
            <person name="Lipzen A."/>
            <person name="Mereny Z."/>
            <person name="Hegedus B."/>
            <person name="Baldrian P."/>
            <person name="Stursova M."/>
            <person name="Weitz H."/>
            <person name="Taylor A."/>
            <person name="Grigoriev I.V."/>
            <person name="Nagy L.G."/>
            <person name="Martin F."/>
            <person name="Kauserud H."/>
        </authorList>
    </citation>
    <scope>NUCLEOTIDE SEQUENCE</scope>
    <source>
        <strain evidence="1">CBHHK188m</strain>
    </source>
</reference>
<name>A0AAD7I9R8_9AGAR</name>
<accession>A0AAD7I9R8</accession>
<gene>
    <name evidence="1" type="ORF">DFH07DRAFT_779447</name>
</gene>
<organism evidence="1 2">
    <name type="scientific">Mycena maculata</name>
    <dbReference type="NCBI Taxonomy" id="230809"/>
    <lineage>
        <taxon>Eukaryota</taxon>
        <taxon>Fungi</taxon>
        <taxon>Dikarya</taxon>
        <taxon>Basidiomycota</taxon>
        <taxon>Agaricomycotina</taxon>
        <taxon>Agaricomycetes</taxon>
        <taxon>Agaricomycetidae</taxon>
        <taxon>Agaricales</taxon>
        <taxon>Marasmiineae</taxon>
        <taxon>Mycenaceae</taxon>
        <taxon>Mycena</taxon>
    </lineage>
</organism>
<keyword evidence="2" id="KW-1185">Reference proteome</keyword>